<protein>
    <submittedName>
        <fullName evidence="1">Uncharacterized protein</fullName>
    </submittedName>
</protein>
<sequence length="77" mass="8793">MHVLTGKIVPLNKGDLLICSANITRRGLYGMKRFASDILYCEPTADLLKFIDFDCLPNASMMQYIDRPDIFQHLTTK</sequence>
<dbReference type="AlphaFoldDB" id="A0AA37T5M5"/>
<proteinExistence type="predicted"/>
<dbReference type="Proteomes" id="UP001156601">
    <property type="component" value="Unassembled WGS sequence"/>
</dbReference>
<reference evidence="1" key="2">
    <citation type="submission" date="2023-01" db="EMBL/GenBank/DDBJ databases">
        <title>Draft genome sequence of Agaribacter marinus strain NBRC 110023.</title>
        <authorList>
            <person name="Sun Q."/>
            <person name="Mori K."/>
        </authorList>
    </citation>
    <scope>NUCLEOTIDE SEQUENCE</scope>
    <source>
        <strain evidence="1">NBRC 110023</strain>
    </source>
</reference>
<dbReference type="EMBL" id="BSOT01000011">
    <property type="protein sequence ID" value="GLR72653.1"/>
    <property type="molecule type" value="Genomic_DNA"/>
</dbReference>
<keyword evidence="2" id="KW-1185">Reference proteome</keyword>
<gene>
    <name evidence="1" type="ORF">GCM10007852_35610</name>
</gene>
<name>A0AA37T5M5_9ALTE</name>
<accession>A0AA37T5M5</accession>
<organism evidence="1 2">
    <name type="scientific">Agaribacter marinus</name>
    <dbReference type="NCBI Taxonomy" id="1431249"/>
    <lineage>
        <taxon>Bacteria</taxon>
        <taxon>Pseudomonadati</taxon>
        <taxon>Pseudomonadota</taxon>
        <taxon>Gammaproteobacteria</taxon>
        <taxon>Alteromonadales</taxon>
        <taxon>Alteromonadaceae</taxon>
        <taxon>Agaribacter</taxon>
    </lineage>
</organism>
<evidence type="ECO:0000313" key="1">
    <source>
        <dbReference type="EMBL" id="GLR72653.1"/>
    </source>
</evidence>
<reference evidence="1" key="1">
    <citation type="journal article" date="2014" name="Int. J. Syst. Evol. Microbiol.">
        <title>Complete genome sequence of Corynebacterium casei LMG S-19264T (=DSM 44701T), isolated from a smear-ripened cheese.</title>
        <authorList>
            <consortium name="US DOE Joint Genome Institute (JGI-PGF)"/>
            <person name="Walter F."/>
            <person name="Albersmeier A."/>
            <person name="Kalinowski J."/>
            <person name="Ruckert C."/>
        </authorList>
    </citation>
    <scope>NUCLEOTIDE SEQUENCE</scope>
    <source>
        <strain evidence="1">NBRC 110023</strain>
    </source>
</reference>
<comment type="caution">
    <text evidence="1">The sequence shown here is derived from an EMBL/GenBank/DDBJ whole genome shotgun (WGS) entry which is preliminary data.</text>
</comment>
<evidence type="ECO:0000313" key="2">
    <source>
        <dbReference type="Proteomes" id="UP001156601"/>
    </source>
</evidence>